<organism evidence="2 3">
    <name type="scientific">Nemorincola caseinilytica</name>
    <dbReference type="NCBI Taxonomy" id="2054315"/>
    <lineage>
        <taxon>Bacteria</taxon>
        <taxon>Pseudomonadati</taxon>
        <taxon>Bacteroidota</taxon>
        <taxon>Chitinophagia</taxon>
        <taxon>Chitinophagales</taxon>
        <taxon>Chitinophagaceae</taxon>
        <taxon>Nemorincola</taxon>
    </lineage>
</organism>
<dbReference type="EMBL" id="BAABFA010000004">
    <property type="protein sequence ID" value="GAA4460716.1"/>
    <property type="molecule type" value="Genomic_DNA"/>
</dbReference>
<reference evidence="3" key="1">
    <citation type="journal article" date="2019" name="Int. J. Syst. Evol. Microbiol.">
        <title>The Global Catalogue of Microorganisms (GCM) 10K type strain sequencing project: providing services to taxonomists for standard genome sequencing and annotation.</title>
        <authorList>
            <consortium name="The Broad Institute Genomics Platform"/>
            <consortium name="The Broad Institute Genome Sequencing Center for Infectious Disease"/>
            <person name="Wu L."/>
            <person name="Ma J."/>
        </authorList>
    </citation>
    <scope>NUCLEOTIDE SEQUENCE [LARGE SCALE GENOMIC DNA]</scope>
    <source>
        <strain evidence="3">JCM 32105</strain>
    </source>
</reference>
<feature type="transmembrane region" description="Helical" evidence="1">
    <location>
        <begin position="37"/>
        <end position="57"/>
    </location>
</feature>
<keyword evidence="1" id="KW-0812">Transmembrane</keyword>
<evidence type="ECO:0000313" key="3">
    <source>
        <dbReference type="Proteomes" id="UP001500067"/>
    </source>
</evidence>
<dbReference type="RefSeq" id="WP_345077717.1">
    <property type="nucleotide sequence ID" value="NZ_BAABFA010000004.1"/>
</dbReference>
<gene>
    <name evidence="2" type="ORF">GCM10023093_03870</name>
</gene>
<keyword evidence="1" id="KW-1133">Transmembrane helix</keyword>
<sequence>MKRTDITLAIATAIALIVVALWKDVAANGTTAPIWKMLPAVAILMVAGLSARLYTLAEKFKQGQKN</sequence>
<name>A0ABP8N3L7_9BACT</name>
<dbReference type="Proteomes" id="UP001500067">
    <property type="component" value="Unassembled WGS sequence"/>
</dbReference>
<proteinExistence type="predicted"/>
<keyword evidence="3" id="KW-1185">Reference proteome</keyword>
<evidence type="ECO:0000256" key="1">
    <source>
        <dbReference type="SAM" id="Phobius"/>
    </source>
</evidence>
<keyword evidence="1" id="KW-0472">Membrane</keyword>
<evidence type="ECO:0000313" key="2">
    <source>
        <dbReference type="EMBL" id="GAA4460716.1"/>
    </source>
</evidence>
<accession>A0ABP8N3L7</accession>
<protein>
    <submittedName>
        <fullName evidence="2">Uncharacterized protein</fullName>
    </submittedName>
</protein>
<comment type="caution">
    <text evidence="2">The sequence shown here is derived from an EMBL/GenBank/DDBJ whole genome shotgun (WGS) entry which is preliminary data.</text>
</comment>